<gene>
    <name evidence="1" type="ORF">FHU34_114320</name>
</gene>
<comment type="caution">
    <text evidence="1">The sequence shown here is derived from an EMBL/GenBank/DDBJ whole genome shotgun (WGS) entry which is preliminary data.</text>
</comment>
<organism evidence="1 2">
    <name type="scientific">Micromonospora taraxaci</name>
    <dbReference type="NCBI Taxonomy" id="1316803"/>
    <lineage>
        <taxon>Bacteria</taxon>
        <taxon>Bacillati</taxon>
        <taxon>Actinomycetota</taxon>
        <taxon>Actinomycetes</taxon>
        <taxon>Micromonosporales</taxon>
        <taxon>Micromonosporaceae</taxon>
        <taxon>Micromonospora</taxon>
    </lineage>
</organism>
<dbReference type="Gene3D" id="2.40.10.480">
    <property type="match status" value="1"/>
</dbReference>
<evidence type="ECO:0000313" key="1">
    <source>
        <dbReference type="EMBL" id="TWG18946.1"/>
    </source>
</evidence>
<dbReference type="InterPro" id="IPR011047">
    <property type="entry name" value="Quinoprotein_ADH-like_sf"/>
</dbReference>
<sequence>MAERHSRLVRLDPETEAPLWEQGVEDCWGTTVVAGERCLYLSQAGVLNCFDMHSGQRSWSTPNLGLHHYISVSGSIAFLGGWRGYRPLIRVDLANGEPLPDRFPGPAAGSSLAWPLPVRLDLERSPADAVLIATANEAALLLLDTRTGAVRGEWALPEPVYFPDSGLAFNAGEDGCIVFLSGRRTVMALNPGSGVEVLWQHDRDLPPLPPILTGRTLWLAEDTGITMIDLDRGNRTEVVDLPHGATCGGVPVPGGALFARSGNHLVVVTPSGAIAARVRLPARTGRLLFDGRSLVHAMGKGHLTTLDISTKLS</sequence>
<protein>
    <submittedName>
        <fullName evidence="1">Putative pyrroloquinoline-quinone binding quinoprotein</fullName>
    </submittedName>
</protein>
<keyword evidence="2" id="KW-1185">Reference proteome</keyword>
<dbReference type="Gene3D" id="2.130.10.10">
    <property type="entry name" value="YVTN repeat-like/Quinoprotein amine dehydrogenase"/>
    <property type="match status" value="1"/>
</dbReference>
<dbReference type="InterPro" id="IPR015943">
    <property type="entry name" value="WD40/YVTN_repeat-like_dom_sf"/>
</dbReference>
<proteinExistence type="predicted"/>
<dbReference type="AlphaFoldDB" id="A0A561W4Z9"/>
<reference evidence="1 2" key="1">
    <citation type="submission" date="2019-06" db="EMBL/GenBank/DDBJ databases">
        <title>Sequencing the genomes of 1000 actinobacteria strains.</title>
        <authorList>
            <person name="Klenk H.-P."/>
        </authorList>
    </citation>
    <scope>NUCLEOTIDE SEQUENCE [LARGE SCALE GENOMIC DNA]</scope>
    <source>
        <strain evidence="1 2">DSM 45885</strain>
    </source>
</reference>
<dbReference type="EMBL" id="VIWZ01000001">
    <property type="protein sequence ID" value="TWG18946.1"/>
    <property type="molecule type" value="Genomic_DNA"/>
</dbReference>
<name>A0A561W4Z9_9ACTN</name>
<dbReference type="Proteomes" id="UP000317685">
    <property type="component" value="Unassembled WGS sequence"/>
</dbReference>
<dbReference type="SUPFAM" id="SSF50998">
    <property type="entry name" value="Quinoprotein alcohol dehydrogenase-like"/>
    <property type="match status" value="1"/>
</dbReference>
<accession>A0A561W4Z9</accession>
<evidence type="ECO:0000313" key="2">
    <source>
        <dbReference type="Proteomes" id="UP000317685"/>
    </source>
</evidence>